<organism evidence="9 10">
    <name type="scientific">Arabidopsis arenosa</name>
    <name type="common">Sand rock-cress</name>
    <name type="synonym">Cardaminopsis arenosa</name>
    <dbReference type="NCBI Taxonomy" id="38785"/>
    <lineage>
        <taxon>Eukaryota</taxon>
        <taxon>Viridiplantae</taxon>
        <taxon>Streptophyta</taxon>
        <taxon>Embryophyta</taxon>
        <taxon>Tracheophyta</taxon>
        <taxon>Spermatophyta</taxon>
        <taxon>Magnoliopsida</taxon>
        <taxon>eudicotyledons</taxon>
        <taxon>Gunneridae</taxon>
        <taxon>Pentapetalae</taxon>
        <taxon>rosids</taxon>
        <taxon>malvids</taxon>
        <taxon>Brassicales</taxon>
        <taxon>Brassicaceae</taxon>
        <taxon>Camelineae</taxon>
        <taxon>Arabidopsis</taxon>
    </lineage>
</organism>
<dbReference type="EMBL" id="LR999456">
    <property type="protein sequence ID" value="CAE6142173.1"/>
    <property type="molecule type" value="Genomic_DNA"/>
</dbReference>
<evidence type="ECO:0000256" key="3">
    <source>
        <dbReference type="ARBA" id="ARBA00023125"/>
    </source>
</evidence>
<dbReference type="PROSITE" id="PS51005">
    <property type="entry name" value="NAC"/>
    <property type="match status" value="3"/>
</dbReference>
<feature type="domain" description="NAC" evidence="8">
    <location>
        <begin position="446"/>
        <end position="593"/>
    </location>
</feature>
<dbReference type="InterPro" id="IPR036093">
    <property type="entry name" value="NAC_dom_sf"/>
</dbReference>
<keyword evidence="4" id="KW-0804">Transcription</keyword>
<keyword evidence="5" id="KW-0539">Nucleus</keyword>
<dbReference type="InterPro" id="IPR003441">
    <property type="entry name" value="NAC-dom"/>
</dbReference>
<keyword evidence="7" id="KW-1133">Transmembrane helix</keyword>
<evidence type="ECO:0000313" key="10">
    <source>
        <dbReference type="Proteomes" id="UP000682877"/>
    </source>
</evidence>
<protein>
    <recommendedName>
        <fullName evidence="8">NAC domain-containing protein</fullName>
    </recommendedName>
</protein>
<feature type="compositionally biased region" description="Low complexity" evidence="6">
    <location>
        <begin position="745"/>
        <end position="790"/>
    </location>
</feature>
<feature type="transmembrane region" description="Helical" evidence="7">
    <location>
        <begin position="1344"/>
        <end position="1364"/>
    </location>
</feature>
<evidence type="ECO:0000259" key="8">
    <source>
        <dbReference type="PROSITE" id="PS51005"/>
    </source>
</evidence>
<accession>A0A8S2AQW6</accession>
<evidence type="ECO:0000256" key="7">
    <source>
        <dbReference type="SAM" id="Phobius"/>
    </source>
</evidence>
<feature type="compositionally biased region" description="Polar residues" evidence="6">
    <location>
        <begin position="140"/>
        <end position="162"/>
    </location>
</feature>
<keyword evidence="7" id="KW-0472">Membrane</keyword>
<evidence type="ECO:0000256" key="5">
    <source>
        <dbReference type="ARBA" id="ARBA00023242"/>
    </source>
</evidence>
<dbReference type="SUPFAM" id="SSF101941">
    <property type="entry name" value="NAC domain"/>
    <property type="match status" value="3"/>
</dbReference>
<reference evidence="9" key="1">
    <citation type="submission" date="2021-01" db="EMBL/GenBank/DDBJ databases">
        <authorList>
            <person name="Bezrukov I."/>
        </authorList>
    </citation>
    <scope>NUCLEOTIDE SEQUENCE</scope>
</reference>
<evidence type="ECO:0000256" key="2">
    <source>
        <dbReference type="ARBA" id="ARBA00023015"/>
    </source>
</evidence>
<feature type="region of interest" description="Disordered" evidence="6">
    <location>
        <begin position="138"/>
        <end position="174"/>
    </location>
</feature>
<evidence type="ECO:0000313" key="9">
    <source>
        <dbReference type="EMBL" id="CAE6142173.1"/>
    </source>
</evidence>
<keyword evidence="3" id="KW-0238">DNA-binding</keyword>
<feature type="domain" description="NAC" evidence="8">
    <location>
        <begin position="869"/>
        <end position="1017"/>
    </location>
</feature>
<sequence length="1365" mass="154927">MKQKPGFGFRPTDEELLNYYLKNKAKGMAWLVDDTISEINILNHHPASLSTLSRIKSNDSVYYFFVRKQYMNATKKLGREVPNLGNGKLVARLRISKIREETRLEKDRVFCSKTMRLLKPRGDSYIICKIFDKGSKETDLSNGTNSGVASQSPVSDSNTVRATSIPPEEQVDRFPCDGSDPNMTFGQNNNKNPNVQLQTPDLSQEDNEFLCGLSLPYRGVAQHLLSDQEMQENFLSNDSVKLPTEPDDFWRELLLINGGDFKHVFSNQELIMQENRNDFKPKKPLSGIIDDYNSDSGNDAGSISATRFTIALSYAGSDLLISLLQVAKEICYLPSKKYKGEAADISYEPSHPFDSDSNTTRAINRAAEPELQVEQPAGRENFLGMSVDDLEQEDPNTYLQPQGPPHLALNDDEFIRGLRHVDPRINSMVKTEKKSWFITEEAMERNRKNPRFSPTGEELINHYLKNKNLGTKTWLVDEAISEINILSHKPSKDLPKLAKIQSEDLEWYFFSPIEYTNRKKNEMKRTTGKGPNGVRTPWAMHEYHITCLPHDKRKYVICQVKYKGEAADISYEPSRSLDSDSNTTRAINRAAEPELQVEQPGRENLLGMSLDDLEQEDPNTYLQPQGPHLALNDDEFIRGLKHVDRGPVEYLFANEENIDGLSMNDLRIPMIVQEEDLSEWDGFDADTFFSDNNNNYNLNVHQLTRYGDDYRNAGYNGGNFEGVHPDQELIMQENRNDHMPKKPLTGTIDYSSDSSSDAGSISTTSYQGISSPNNSVGSSSRRLSSCSSTDSCKDLQTCADPSIGRETREYQLTQRTVQSKQEVKQETPRAVDASINNESSLVKTEEKCLFILEDAMERNRKTPRVKMEQKPGFGFRPTDEELISYYLKNKILGNTWLVDDTINEINILNHHPSSFSSLSKIKSNDRVYYFFARKQYKTAKKRKRSIKSWKWKVGGLVTKIKDESGNKIGKKRGILFDDLDAPKAKGEKSSWVIHEYQITSLPHPNLDSYVLYKIFDNNSKKKADISNGNSSSDPSQSLVSDMNTIGVTTSIPPEVEQPGHENLYGLSENDLILPMNEQGDPAMSFSENNNNNDNLNMQLLTPYLPQEDDEFLCGLPPTYRGTAQHLLSDQEMQEKYIDTAPELEQPGQENVYGLSMNDLSVPIYEQEDLFPQDAFDPETLFSDYNHPNMQLQTPNNDEYWSGLLDYNGGNFEDVFSDQEFIMQENRNDYRPKKSLSGIIADYSSDSDRDAESISATSYKGTSSPGDSVGSSNRHFLKTCGDEILRKDLQTSYAPFINIKTQESQLAQCTITSKQEVRQGMVKTEKKGLLITEEAIERRRENPPYIYLIKMIIGFILLLALINNII</sequence>
<keyword evidence="2" id="KW-0805">Transcription regulation</keyword>
<evidence type="ECO:0000256" key="6">
    <source>
        <dbReference type="SAM" id="MobiDB-lite"/>
    </source>
</evidence>
<dbReference type="GO" id="GO:0003677">
    <property type="term" value="F:DNA binding"/>
    <property type="evidence" value="ECO:0007669"/>
    <property type="project" value="UniProtKB-KW"/>
</dbReference>
<dbReference type="Proteomes" id="UP000682877">
    <property type="component" value="Chromosome 6"/>
</dbReference>
<feature type="region of interest" description="Disordered" evidence="6">
    <location>
        <begin position="735"/>
        <end position="799"/>
    </location>
</feature>
<dbReference type="GO" id="GO:0006355">
    <property type="term" value="P:regulation of DNA-templated transcription"/>
    <property type="evidence" value="ECO:0007669"/>
    <property type="project" value="InterPro"/>
</dbReference>
<dbReference type="Gene3D" id="2.170.150.80">
    <property type="entry name" value="NAC domain"/>
    <property type="match status" value="3"/>
</dbReference>
<comment type="subcellular location">
    <subcellularLocation>
        <location evidence="1">Nucleus</location>
    </subcellularLocation>
</comment>
<keyword evidence="10" id="KW-1185">Reference proteome</keyword>
<gene>
    <name evidence="9" type="ORF">AARE701A_LOCUS17113</name>
</gene>
<name>A0A8S2AQW6_ARAAE</name>
<dbReference type="GO" id="GO:0005634">
    <property type="term" value="C:nucleus"/>
    <property type="evidence" value="ECO:0007669"/>
    <property type="project" value="UniProtKB-SubCell"/>
</dbReference>
<evidence type="ECO:0000256" key="4">
    <source>
        <dbReference type="ARBA" id="ARBA00023163"/>
    </source>
</evidence>
<dbReference type="Pfam" id="PF02365">
    <property type="entry name" value="NAM"/>
    <property type="match status" value="3"/>
</dbReference>
<feature type="domain" description="NAC" evidence="8">
    <location>
        <begin position="3"/>
        <end position="155"/>
    </location>
</feature>
<evidence type="ECO:0000256" key="1">
    <source>
        <dbReference type="ARBA" id="ARBA00004123"/>
    </source>
</evidence>
<proteinExistence type="predicted"/>
<dbReference type="PANTHER" id="PTHR31989">
    <property type="entry name" value="NAC DOMAIN-CONTAINING PROTEIN 82-RELATED"/>
    <property type="match status" value="1"/>
</dbReference>
<keyword evidence="7" id="KW-0812">Transmembrane</keyword>